<proteinExistence type="predicted"/>
<gene>
    <name evidence="1" type="ORF">LSALG_LOCUS2481</name>
</gene>
<dbReference type="EMBL" id="OX465086">
    <property type="protein sequence ID" value="CAI9261704.1"/>
    <property type="molecule type" value="Genomic_DNA"/>
</dbReference>
<protein>
    <submittedName>
        <fullName evidence="1">Uncharacterized protein</fullName>
    </submittedName>
</protein>
<evidence type="ECO:0000313" key="2">
    <source>
        <dbReference type="Proteomes" id="UP001177003"/>
    </source>
</evidence>
<organism evidence="1 2">
    <name type="scientific">Lactuca saligna</name>
    <name type="common">Willowleaf lettuce</name>
    <dbReference type="NCBI Taxonomy" id="75948"/>
    <lineage>
        <taxon>Eukaryota</taxon>
        <taxon>Viridiplantae</taxon>
        <taxon>Streptophyta</taxon>
        <taxon>Embryophyta</taxon>
        <taxon>Tracheophyta</taxon>
        <taxon>Spermatophyta</taxon>
        <taxon>Magnoliopsida</taxon>
        <taxon>eudicotyledons</taxon>
        <taxon>Gunneridae</taxon>
        <taxon>Pentapetalae</taxon>
        <taxon>asterids</taxon>
        <taxon>campanulids</taxon>
        <taxon>Asterales</taxon>
        <taxon>Asteraceae</taxon>
        <taxon>Cichorioideae</taxon>
        <taxon>Cichorieae</taxon>
        <taxon>Lactucinae</taxon>
        <taxon>Lactuca</taxon>
    </lineage>
</organism>
<dbReference type="AlphaFoldDB" id="A0AA35Y023"/>
<sequence>MGYKTSFSTRQKKFQTSLRRRNNKVLIAGVQGCLRCPSQEQTTLRYLALMEISDDAKGGILVLTRYFLDFFRARGFKRVIDDFAKKANIDEKQPVDGLYMEYWGLWLERYKHIPYWTFFCRKKLEALKKLSLQVIS</sequence>
<name>A0AA35Y023_LACSI</name>
<reference evidence="1" key="1">
    <citation type="submission" date="2023-04" db="EMBL/GenBank/DDBJ databases">
        <authorList>
            <person name="Vijverberg K."/>
            <person name="Xiong W."/>
            <person name="Schranz E."/>
        </authorList>
    </citation>
    <scope>NUCLEOTIDE SEQUENCE</scope>
</reference>
<evidence type="ECO:0000313" key="1">
    <source>
        <dbReference type="EMBL" id="CAI9261704.1"/>
    </source>
</evidence>
<dbReference type="Proteomes" id="UP001177003">
    <property type="component" value="Chromosome 0"/>
</dbReference>
<accession>A0AA35Y023</accession>
<keyword evidence="2" id="KW-1185">Reference proteome</keyword>